<dbReference type="PANTHER" id="PTHR43523">
    <property type="entry name" value="GLUCOSE-1-PHOSPHATE ADENYLYLTRANSFERASE-RELATED"/>
    <property type="match status" value="1"/>
</dbReference>
<dbReference type="InterPro" id="IPR011832">
    <property type="entry name" value="GlgDAde_trans"/>
</dbReference>
<dbReference type="InterPro" id="IPR005835">
    <property type="entry name" value="NTP_transferase_dom"/>
</dbReference>
<keyword evidence="5" id="KW-0320">Glycogen biosynthesis</keyword>
<evidence type="ECO:0000256" key="5">
    <source>
        <dbReference type="ARBA" id="ARBA00023056"/>
    </source>
</evidence>
<dbReference type="SUPFAM" id="SSF53448">
    <property type="entry name" value="Nucleotide-diphospho-sugar transferases"/>
    <property type="match status" value="1"/>
</dbReference>
<dbReference type="Gene3D" id="2.160.10.10">
    <property type="entry name" value="Hexapeptide repeat proteins"/>
    <property type="match status" value="1"/>
</dbReference>
<accession>A0A1G5RQ70</accession>
<dbReference type="CDD" id="cd02508">
    <property type="entry name" value="ADP_Glucose_PP"/>
    <property type="match status" value="1"/>
</dbReference>
<dbReference type="CDD" id="cd04651">
    <property type="entry name" value="LbH_G1P_AT_C"/>
    <property type="match status" value="1"/>
</dbReference>
<reference evidence="9 10" key="1">
    <citation type="submission" date="2016-10" db="EMBL/GenBank/DDBJ databases">
        <authorList>
            <person name="de Groot N.N."/>
        </authorList>
    </citation>
    <scope>NUCLEOTIDE SEQUENCE [LARGE SCALE GENOMIC DNA]</scope>
    <source>
        <strain evidence="9 10">DSM 10317</strain>
    </source>
</reference>
<dbReference type="EMBL" id="FMWK01000001">
    <property type="protein sequence ID" value="SCZ76008.1"/>
    <property type="molecule type" value="Genomic_DNA"/>
</dbReference>
<name>A0A1G5RQ70_PSEXY</name>
<evidence type="ECO:0000256" key="6">
    <source>
        <dbReference type="ARBA" id="ARBA00023277"/>
    </source>
</evidence>
<dbReference type="Pfam" id="PF24894">
    <property type="entry name" value="Hexapep_GlmU"/>
    <property type="match status" value="1"/>
</dbReference>
<keyword evidence="4" id="KW-0067">ATP-binding</keyword>
<dbReference type="GO" id="GO:0005524">
    <property type="term" value="F:ATP binding"/>
    <property type="evidence" value="ECO:0007669"/>
    <property type="project" value="UniProtKB-KW"/>
</dbReference>
<dbReference type="AlphaFoldDB" id="A0A1G5RQ70"/>
<feature type="domain" description="Nucleotidyl transferase" evidence="7">
    <location>
        <begin position="5"/>
        <end position="255"/>
    </location>
</feature>
<dbReference type="NCBIfam" id="TIGR02092">
    <property type="entry name" value="glgD"/>
    <property type="match status" value="1"/>
</dbReference>
<keyword evidence="9" id="KW-0808">Transferase</keyword>
<keyword evidence="6" id="KW-0119">Carbohydrate metabolism</keyword>
<dbReference type="Gene3D" id="3.90.550.10">
    <property type="entry name" value="Spore Coat Polysaccharide Biosynthesis Protein SpsA, Chain A"/>
    <property type="match status" value="1"/>
</dbReference>
<dbReference type="Proteomes" id="UP000199428">
    <property type="component" value="Unassembled WGS sequence"/>
</dbReference>
<dbReference type="Pfam" id="PF00483">
    <property type="entry name" value="NTP_transferase"/>
    <property type="match status" value="1"/>
</dbReference>
<keyword evidence="3" id="KW-0547">Nucleotide-binding</keyword>
<evidence type="ECO:0000256" key="2">
    <source>
        <dbReference type="ARBA" id="ARBA00022600"/>
    </source>
</evidence>
<dbReference type="InterPro" id="IPR011831">
    <property type="entry name" value="ADP-Glc_PPase"/>
</dbReference>
<evidence type="ECO:0000313" key="9">
    <source>
        <dbReference type="EMBL" id="SCZ76008.1"/>
    </source>
</evidence>
<dbReference type="GO" id="GO:0005978">
    <property type="term" value="P:glycogen biosynthetic process"/>
    <property type="evidence" value="ECO:0007669"/>
    <property type="project" value="UniProtKB-KW"/>
</dbReference>
<gene>
    <name evidence="9" type="ORF">SAMN02910350_00031</name>
</gene>
<dbReference type="InterPro" id="IPR005836">
    <property type="entry name" value="ADP_Glu_pyroP_CS"/>
</dbReference>
<keyword evidence="9" id="KW-0548">Nucleotidyltransferase</keyword>
<comment type="similarity">
    <text evidence="1">Belongs to the bacterial/plant glucose-1-phosphate adenylyltransferase family.</text>
</comment>
<keyword evidence="2" id="KW-0321">Glycogen metabolism</keyword>
<dbReference type="SUPFAM" id="SSF51161">
    <property type="entry name" value="Trimeric LpxA-like enzymes"/>
    <property type="match status" value="1"/>
</dbReference>
<protein>
    <submittedName>
        <fullName evidence="9">Glucose-1-phosphate adenylyltransferase</fullName>
    </submittedName>
</protein>
<dbReference type="InterPro" id="IPR029044">
    <property type="entry name" value="Nucleotide-diphossugar_trans"/>
</dbReference>
<evidence type="ECO:0000256" key="1">
    <source>
        <dbReference type="ARBA" id="ARBA00010443"/>
    </source>
</evidence>
<dbReference type="InterPro" id="IPR011004">
    <property type="entry name" value="Trimer_LpxA-like_sf"/>
</dbReference>
<dbReference type="PANTHER" id="PTHR43523:SF6">
    <property type="entry name" value="GLYCOGEN BIOSYNTHESIS PROTEIN GLGD"/>
    <property type="match status" value="1"/>
</dbReference>
<evidence type="ECO:0000313" key="10">
    <source>
        <dbReference type="Proteomes" id="UP000199428"/>
    </source>
</evidence>
<evidence type="ECO:0000256" key="3">
    <source>
        <dbReference type="ARBA" id="ARBA00022741"/>
    </source>
</evidence>
<proteinExistence type="inferred from homology"/>
<organism evidence="9 10">
    <name type="scientific">Pseudobutyrivibrio xylanivorans</name>
    <dbReference type="NCBI Taxonomy" id="185007"/>
    <lineage>
        <taxon>Bacteria</taxon>
        <taxon>Bacillati</taxon>
        <taxon>Bacillota</taxon>
        <taxon>Clostridia</taxon>
        <taxon>Lachnospirales</taxon>
        <taxon>Lachnospiraceae</taxon>
        <taxon>Pseudobutyrivibrio</taxon>
    </lineage>
</organism>
<feature type="domain" description="Glucose-1-phosphate adenylyltransferase/Bifunctional protein GlmU-like C-terminal hexapeptide" evidence="8">
    <location>
        <begin position="284"/>
        <end position="358"/>
    </location>
</feature>
<evidence type="ECO:0000259" key="8">
    <source>
        <dbReference type="Pfam" id="PF24894"/>
    </source>
</evidence>
<evidence type="ECO:0000256" key="4">
    <source>
        <dbReference type="ARBA" id="ARBA00022840"/>
    </source>
</evidence>
<evidence type="ECO:0000259" key="7">
    <source>
        <dbReference type="Pfam" id="PF00483"/>
    </source>
</evidence>
<dbReference type="RefSeq" id="WP_028247505.1">
    <property type="nucleotide sequence ID" value="NZ_FMWK01000001.1"/>
</dbReference>
<sequence length="377" mass="42492">MKALGIILAGGNSSRMQQLTEKRAIAAMPIGGSYRCIDFVLSNMTNSHIQTVAVLSQYNARSLNEHLNSSKWWNFGRKQGGLFLFTPTVTTNNSWWYRGTADAIWQNIDFLKKRHEPYVIIASGDGVYKLDFNKVLDYHIEKQADITVVCAKLPEGDDINRYGVVTMDRDGRITEFEEKPMVASSDMVSAGVYIIRRRALIDLLEECNREGRYNFVTDILIRYKSMKKIYGYRMEGYWSNIADVDSYFKANMDFLRKDVRDNFFHTEPGVYSKTHDLPPAKYNAGSKVSNSLIAGGCIINSTVENSVLFKKAFVGNNSVVKNCVILNGAYIGDNVHVENCIVESHETLLSGSTYIGENGIRIVTGNKNRYDMPVGEV</sequence>
<dbReference type="InterPro" id="IPR056818">
    <property type="entry name" value="GlmU/GlgC-like_hexapep"/>
</dbReference>
<dbReference type="PROSITE" id="PS00809">
    <property type="entry name" value="ADP_GLC_PYROPHOSPH_2"/>
    <property type="match status" value="1"/>
</dbReference>
<dbReference type="GO" id="GO:0008878">
    <property type="term" value="F:glucose-1-phosphate adenylyltransferase activity"/>
    <property type="evidence" value="ECO:0007669"/>
    <property type="project" value="InterPro"/>
</dbReference>